<feature type="region of interest" description="Disordered" evidence="2">
    <location>
        <begin position="170"/>
        <end position="191"/>
    </location>
</feature>
<proteinExistence type="predicted"/>
<feature type="compositionally biased region" description="Basic residues" evidence="2">
    <location>
        <begin position="1"/>
        <end position="20"/>
    </location>
</feature>
<comment type="caution">
    <text evidence="4">The sequence shown here is derived from an EMBL/GenBank/DDBJ whole genome shotgun (WGS) entry which is preliminary data.</text>
</comment>
<evidence type="ECO:0000256" key="2">
    <source>
        <dbReference type="SAM" id="MobiDB-lite"/>
    </source>
</evidence>
<evidence type="ECO:0000313" key="5">
    <source>
        <dbReference type="Proteomes" id="UP000688947"/>
    </source>
</evidence>
<dbReference type="Pfam" id="PF07052">
    <property type="entry name" value="Hep_59"/>
    <property type="match status" value="1"/>
</dbReference>
<sequence length="610" mass="67798">MEVSFKKKNKRPAAGRKRSRQPLGDTEDTSDHAPGENVDVEQIQRSIEELREDQRLRDQILRKELASQKQETAKKTEKKAEAAADTSRYGLHDPKKDGSTNQKLLTLLDGQFTGQSATTDKDQHEELMNKFIEERLQKKSKVKAQQNTGEAGNAAAALKTAEDKLFELPEHLNPDVPSSSKNYDEGTEGGLLMGSTGIAEVELPSTYAEKTKKATRRALEASKTGAAKLDAIGGLASSVVPGNFSTDFNRHRTDYVAEMKSLKKDEQRERGFRQVGKNKATDDLATMSWLWGNETTEQAQFVVSALQSELDERESKIKALEAALKREQQDMTSLLEDEVKELEARRKAIEKELAGVDTLIKEKQKLIQKSKSDALKKKKKNKKNKTPVSSPRAAAVEEKPAAAANGKPKENGKETVLSPKVKKKQQKKKKEASAASADSDPTEDSKVLPMDKNLKMVAKEEPNVAFIIQRSNNSNTVVYAGCKSSDGKSLDPTTPIKVFWIMYEKDGNPREDLNMIERNTAYGVTSKPSDVPGEHLASIASLRDRDCVLRLDKHGNVLALTTINGKKEMVLRRVFVQMTTSWGIPTVDYVDIFGVDPTTLEPVYEKKKNK</sequence>
<dbReference type="InterPro" id="IPR032269">
    <property type="entry name" value="DUF4833"/>
</dbReference>
<dbReference type="Proteomes" id="UP000688947">
    <property type="component" value="Unassembled WGS sequence"/>
</dbReference>
<evidence type="ECO:0000259" key="3">
    <source>
        <dbReference type="Pfam" id="PF16117"/>
    </source>
</evidence>
<protein>
    <recommendedName>
        <fullName evidence="3">DUF4833 domain-containing protein</fullName>
    </recommendedName>
</protein>
<feature type="coiled-coil region" evidence="1">
    <location>
        <begin position="303"/>
        <end position="359"/>
    </location>
</feature>
<feature type="compositionally biased region" description="Basic residues" evidence="2">
    <location>
        <begin position="420"/>
        <end position="430"/>
    </location>
</feature>
<feature type="domain" description="DUF4833" evidence="3">
    <location>
        <begin position="466"/>
        <end position="606"/>
    </location>
</feature>
<feature type="compositionally biased region" description="Basic residues" evidence="2">
    <location>
        <begin position="376"/>
        <end position="385"/>
    </location>
</feature>
<feature type="compositionally biased region" description="Basic and acidic residues" evidence="2">
    <location>
        <begin position="65"/>
        <end position="82"/>
    </location>
</feature>
<feature type="region of interest" description="Disordered" evidence="2">
    <location>
        <begin position="65"/>
        <end position="102"/>
    </location>
</feature>
<accession>A0A8T1UU16</accession>
<dbReference type="EMBL" id="JAENGZ010000081">
    <property type="protein sequence ID" value="KAG6970105.1"/>
    <property type="molecule type" value="Genomic_DNA"/>
</dbReference>
<feature type="region of interest" description="Disordered" evidence="2">
    <location>
        <begin position="1"/>
        <end position="40"/>
    </location>
</feature>
<reference evidence="4" key="1">
    <citation type="submission" date="2021-01" db="EMBL/GenBank/DDBJ databases">
        <title>Phytophthora aleatoria, a newly-described species from Pinus radiata is distinct from Phytophthora cactorum isolates based on comparative genomics.</title>
        <authorList>
            <person name="Mcdougal R."/>
            <person name="Panda P."/>
            <person name="Williams N."/>
            <person name="Studholme D.J."/>
        </authorList>
    </citation>
    <scope>NUCLEOTIDE SEQUENCE</scope>
    <source>
        <strain evidence="4">NZFS 3830</strain>
    </source>
</reference>
<evidence type="ECO:0000256" key="1">
    <source>
        <dbReference type="SAM" id="Coils"/>
    </source>
</evidence>
<organism evidence="4 5">
    <name type="scientific">Phytophthora cactorum</name>
    <dbReference type="NCBI Taxonomy" id="29920"/>
    <lineage>
        <taxon>Eukaryota</taxon>
        <taxon>Sar</taxon>
        <taxon>Stramenopiles</taxon>
        <taxon>Oomycota</taxon>
        <taxon>Peronosporomycetes</taxon>
        <taxon>Peronosporales</taxon>
        <taxon>Peronosporaceae</taxon>
        <taxon>Phytophthora</taxon>
    </lineage>
</organism>
<dbReference type="Pfam" id="PF16117">
    <property type="entry name" value="DUF4833"/>
    <property type="match status" value="1"/>
</dbReference>
<dbReference type="OrthoDB" id="77762at2759"/>
<name>A0A8T1UU16_9STRA</name>
<dbReference type="AlphaFoldDB" id="A0A8T1UU16"/>
<evidence type="ECO:0000313" key="4">
    <source>
        <dbReference type="EMBL" id="KAG6970105.1"/>
    </source>
</evidence>
<gene>
    <name evidence="4" type="ORF">JG687_00002829</name>
</gene>
<dbReference type="VEuPathDB" id="FungiDB:PC110_g3054"/>
<dbReference type="InterPro" id="IPR010756">
    <property type="entry name" value="Tls1-like"/>
</dbReference>
<keyword evidence="1" id="KW-0175">Coiled coil</keyword>
<feature type="region of interest" description="Disordered" evidence="2">
    <location>
        <begin position="367"/>
        <end position="448"/>
    </location>
</feature>